<keyword evidence="2" id="KW-1185">Reference proteome</keyword>
<reference evidence="1 2" key="1">
    <citation type="submission" date="2017-01" db="EMBL/GenBank/DDBJ databases">
        <title>The cable genome- insights into the physiology and evolution of filamentous bacteria capable of sulfide oxidation via long distance electron transfer.</title>
        <authorList>
            <person name="Schreiber L."/>
            <person name="Bjerg J.T."/>
            <person name="Boggild A."/>
            <person name="Van De Vossenberg J."/>
            <person name="Meysman F."/>
            <person name="Nielsen L.P."/>
            <person name="Schramm A."/>
            <person name="Kjeldsen K.U."/>
        </authorList>
    </citation>
    <scope>NUCLEOTIDE SEQUENCE [LARGE SCALE GENOMIC DNA]</scope>
    <source>
        <strain evidence="1">MCF</strain>
    </source>
</reference>
<comment type="caution">
    <text evidence="1">The sequence shown here is derived from an EMBL/GenBank/DDBJ whole genome shotgun (WGS) entry which is preliminary data.</text>
</comment>
<name>A0A444J461_9BACT</name>
<organism evidence="1 2">
    <name type="scientific">Candidatus Electrothrix aarhusensis</name>
    <dbReference type="NCBI Taxonomy" id="1859131"/>
    <lineage>
        <taxon>Bacteria</taxon>
        <taxon>Pseudomonadati</taxon>
        <taxon>Thermodesulfobacteriota</taxon>
        <taxon>Desulfobulbia</taxon>
        <taxon>Desulfobulbales</taxon>
        <taxon>Desulfobulbaceae</taxon>
        <taxon>Candidatus Electrothrix</taxon>
    </lineage>
</organism>
<accession>A0A444J461</accession>
<protein>
    <submittedName>
        <fullName evidence="1">Uncharacterized protein</fullName>
    </submittedName>
</protein>
<evidence type="ECO:0000313" key="1">
    <source>
        <dbReference type="EMBL" id="RWX47859.1"/>
    </source>
</evidence>
<dbReference type="EMBL" id="MTKO01000018">
    <property type="protein sequence ID" value="RWX47859.1"/>
    <property type="molecule type" value="Genomic_DNA"/>
</dbReference>
<evidence type="ECO:0000313" key="2">
    <source>
        <dbReference type="Proteomes" id="UP000287853"/>
    </source>
</evidence>
<dbReference type="AlphaFoldDB" id="A0A444J461"/>
<gene>
    <name evidence="1" type="ORF">H206_05557</name>
</gene>
<proteinExistence type="predicted"/>
<sequence length="74" mass="8274">MGVYTPVIRLKTVVLPAPLGPIRPWICPGSMLRLKPCTARSPPKKWVIFFTSSREDIACFLCNRSLSPATSRPF</sequence>
<dbReference type="Proteomes" id="UP000287853">
    <property type="component" value="Unassembled WGS sequence"/>
</dbReference>